<protein>
    <submittedName>
        <fullName evidence="1">Uncharacterized protein</fullName>
    </submittedName>
</protein>
<reference evidence="1" key="2">
    <citation type="journal article" date="2020" name="Nat. Commun.">
        <title>Large-scale genome sequencing of mycorrhizal fungi provides insights into the early evolution of symbiotic traits.</title>
        <authorList>
            <person name="Miyauchi S."/>
            <person name="Kiss E."/>
            <person name="Kuo A."/>
            <person name="Drula E."/>
            <person name="Kohler A."/>
            <person name="Sanchez-Garcia M."/>
            <person name="Morin E."/>
            <person name="Andreopoulos B."/>
            <person name="Barry K.W."/>
            <person name="Bonito G."/>
            <person name="Buee M."/>
            <person name="Carver A."/>
            <person name="Chen C."/>
            <person name="Cichocki N."/>
            <person name="Clum A."/>
            <person name="Culley D."/>
            <person name="Crous P.W."/>
            <person name="Fauchery L."/>
            <person name="Girlanda M."/>
            <person name="Hayes R.D."/>
            <person name="Keri Z."/>
            <person name="LaButti K."/>
            <person name="Lipzen A."/>
            <person name="Lombard V."/>
            <person name="Magnuson J."/>
            <person name="Maillard F."/>
            <person name="Murat C."/>
            <person name="Nolan M."/>
            <person name="Ohm R.A."/>
            <person name="Pangilinan J."/>
            <person name="Pereira M.F."/>
            <person name="Perotto S."/>
            <person name="Peter M."/>
            <person name="Pfister S."/>
            <person name="Riley R."/>
            <person name="Sitrit Y."/>
            <person name="Stielow J.B."/>
            <person name="Szollosi G."/>
            <person name="Zifcakova L."/>
            <person name="Stursova M."/>
            <person name="Spatafora J.W."/>
            <person name="Tedersoo L."/>
            <person name="Vaario L.M."/>
            <person name="Yamada A."/>
            <person name="Yan M."/>
            <person name="Wang P."/>
            <person name="Xu J."/>
            <person name="Bruns T."/>
            <person name="Baldrian P."/>
            <person name="Vilgalys R."/>
            <person name="Dunand C."/>
            <person name="Henrissat B."/>
            <person name="Grigoriev I.V."/>
            <person name="Hibbett D."/>
            <person name="Nagy L.G."/>
            <person name="Martin F.M."/>
        </authorList>
    </citation>
    <scope>NUCLEOTIDE SEQUENCE</scope>
    <source>
        <strain evidence="1">BED1</strain>
    </source>
</reference>
<organism evidence="1 2">
    <name type="scientific">Boletus edulis BED1</name>
    <dbReference type="NCBI Taxonomy" id="1328754"/>
    <lineage>
        <taxon>Eukaryota</taxon>
        <taxon>Fungi</taxon>
        <taxon>Dikarya</taxon>
        <taxon>Basidiomycota</taxon>
        <taxon>Agaricomycotina</taxon>
        <taxon>Agaricomycetes</taxon>
        <taxon>Agaricomycetidae</taxon>
        <taxon>Boletales</taxon>
        <taxon>Boletineae</taxon>
        <taxon>Boletaceae</taxon>
        <taxon>Boletoideae</taxon>
        <taxon>Boletus</taxon>
    </lineage>
</organism>
<reference evidence="1" key="1">
    <citation type="submission" date="2019-10" db="EMBL/GenBank/DDBJ databases">
        <authorList>
            <consortium name="DOE Joint Genome Institute"/>
            <person name="Kuo A."/>
            <person name="Miyauchi S."/>
            <person name="Kiss E."/>
            <person name="Drula E."/>
            <person name="Kohler A."/>
            <person name="Sanchez-Garcia M."/>
            <person name="Andreopoulos B."/>
            <person name="Barry K.W."/>
            <person name="Bonito G."/>
            <person name="Buee M."/>
            <person name="Carver A."/>
            <person name="Chen C."/>
            <person name="Cichocki N."/>
            <person name="Clum A."/>
            <person name="Culley D."/>
            <person name="Crous P.W."/>
            <person name="Fauchery L."/>
            <person name="Girlanda M."/>
            <person name="Hayes R."/>
            <person name="Keri Z."/>
            <person name="LaButti K."/>
            <person name="Lipzen A."/>
            <person name="Lombard V."/>
            <person name="Magnuson J."/>
            <person name="Maillard F."/>
            <person name="Morin E."/>
            <person name="Murat C."/>
            <person name="Nolan M."/>
            <person name="Ohm R."/>
            <person name="Pangilinan J."/>
            <person name="Pereira M."/>
            <person name="Perotto S."/>
            <person name="Peter M."/>
            <person name="Riley R."/>
            <person name="Sitrit Y."/>
            <person name="Stielow B."/>
            <person name="Szollosi G."/>
            <person name="Zifcakova L."/>
            <person name="Stursova M."/>
            <person name="Spatafora J.W."/>
            <person name="Tedersoo L."/>
            <person name="Vaario L.-M."/>
            <person name="Yamada A."/>
            <person name="Yan M."/>
            <person name="Wang P."/>
            <person name="Xu J."/>
            <person name="Bruns T."/>
            <person name="Baldrian P."/>
            <person name="Vilgalys R."/>
            <person name="Henrissat B."/>
            <person name="Grigoriev I.V."/>
            <person name="Hibbett D."/>
            <person name="Nagy L.G."/>
            <person name="Martin F.M."/>
        </authorList>
    </citation>
    <scope>NUCLEOTIDE SEQUENCE</scope>
    <source>
        <strain evidence="1">BED1</strain>
    </source>
</reference>
<accession>A0AAD4C1T4</accession>
<gene>
    <name evidence="1" type="ORF">L210DRAFT_2943694</name>
</gene>
<dbReference type="Proteomes" id="UP001194468">
    <property type="component" value="Unassembled WGS sequence"/>
</dbReference>
<dbReference type="EMBL" id="WHUW01000005">
    <property type="protein sequence ID" value="KAF8445928.1"/>
    <property type="molecule type" value="Genomic_DNA"/>
</dbReference>
<dbReference type="AlphaFoldDB" id="A0AAD4C1T4"/>
<proteinExistence type="predicted"/>
<comment type="caution">
    <text evidence="1">The sequence shown here is derived from an EMBL/GenBank/DDBJ whole genome shotgun (WGS) entry which is preliminary data.</text>
</comment>
<evidence type="ECO:0000313" key="2">
    <source>
        <dbReference type="Proteomes" id="UP001194468"/>
    </source>
</evidence>
<sequence length="173" mass="19948">MASNFLAPSHSPVSSVYRVKQEIFISDVTTCFNSLKRVELEFRSMTSPEGQLQMAQPSVKLSAVTLRADPRAAFSMEFDAMVANWDEYLNIGNNKNIECDSDSDYHLTTMKGKGKPQRHQQIWNFSVQPRVLFPRTMIFYSLTHLMHLLERAERQSFRLLRSEVLGSMIHLMD</sequence>
<evidence type="ECO:0000313" key="1">
    <source>
        <dbReference type="EMBL" id="KAF8445928.1"/>
    </source>
</evidence>
<name>A0AAD4C1T4_BOLED</name>
<keyword evidence="2" id="KW-1185">Reference proteome</keyword>